<dbReference type="AlphaFoldDB" id="A0A4Y8WET3"/>
<evidence type="ECO:0000313" key="1">
    <source>
        <dbReference type="EMBL" id="TFH91143.1"/>
    </source>
</evidence>
<comment type="caution">
    <text evidence="1">The sequence shown here is derived from an EMBL/GenBank/DDBJ whole genome shotgun (WGS) entry which is preliminary data.</text>
</comment>
<accession>A0A4Y8WET3</accession>
<reference evidence="1 2" key="1">
    <citation type="submission" date="2019-01" db="EMBL/GenBank/DDBJ databases">
        <title>Vibrio BEI176 sp. nov, a marine bacterium isolated from China: eastern marignal seas.</title>
        <authorList>
            <person name="Li B."/>
        </authorList>
    </citation>
    <scope>NUCLEOTIDE SEQUENCE [LARGE SCALE GENOMIC DNA]</scope>
    <source>
        <strain evidence="1 2">BEI176</strain>
    </source>
</reference>
<protein>
    <submittedName>
        <fullName evidence="1">Uncharacterized protein</fullName>
    </submittedName>
</protein>
<proteinExistence type="predicted"/>
<dbReference type="OrthoDB" id="552713at2"/>
<dbReference type="EMBL" id="SATR01000019">
    <property type="protein sequence ID" value="TFH91143.1"/>
    <property type="molecule type" value="Genomic_DNA"/>
</dbReference>
<organism evidence="1 2">
    <name type="scientific">Vibrio ouci</name>
    <dbReference type="NCBI Taxonomy" id="2499078"/>
    <lineage>
        <taxon>Bacteria</taxon>
        <taxon>Pseudomonadati</taxon>
        <taxon>Pseudomonadota</taxon>
        <taxon>Gammaproteobacteria</taxon>
        <taxon>Vibrionales</taxon>
        <taxon>Vibrionaceae</taxon>
        <taxon>Vibrio</taxon>
    </lineage>
</organism>
<dbReference type="Proteomes" id="UP000297753">
    <property type="component" value="Unassembled WGS sequence"/>
</dbReference>
<dbReference type="RefSeq" id="WP_134835942.1">
    <property type="nucleotide sequence ID" value="NZ_SATR01000019.1"/>
</dbReference>
<evidence type="ECO:0000313" key="2">
    <source>
        <dbReference type="Proteomes" id="UP000297753"/>
    </source>
</evidence>
<name>A0A4Y8WET3_9VIBR</name>
<keyword evidence="2" id="KW-1185">Reference proteome</keyword>
<gene>
    <name evidence="1" type="ORF">ELS82_13565</name>
</gene>
<sequence length="124" mass="14473">MRKLDFNKPSVCGIGYIGTEVDPDEYPLIYGRWKAMINMGYNKTYKLYNGYLVNKEWHCFSIFAIWFIKQCELLGIDPKVKNYNYVLNCTAGSIRGHEVHSPANTRLMTKSEQQYATNNDVRFI</sequence>